<feature type="signal peptide" evidence="1">
    <location>
        <begin position="1"/>
        <end position="31"/>
    </location>
</feature>
<evidence type="ECO:0008006" key="3">
    <source>
        <dbReference type="Google" id="ProtNLM"/>
    </source>
</evidence>
<dbReference type="Pfam" id="PF09479">
    <property type="entry name" value="Flg_new"/>
    <property type="match status" value="1"/>
</dbReference>
<dbReference type="InterPro" id="IPR013378">
    <property type="entry name" value="InlB-like_B-rpt"/>
</dbReference>
<evidence type="ECO:0000256" key="1">
    <source>
        <dbReference type="SAM" id="SignalP"/>
    </source>
</evidence>
<dbReference type="Pfam" id="PF00657">
    <property type="entry name" value="Lipase_GDSL"/>
    <property type="match status" value="1"/>
</dbReference>
<reference evidence="2" key="1">
    <citation type="submission" date="2019-11" db="EMBL/GenBank/DDBJ databases">
        <authorList>
            <person name="Feng L."/>
        </authorList>
    </citation>
    <scope>NUCLEOTIDE SEQUENCE</scope>
    <source>
        <strain evidence="2">BgluceraseaLFYP119</strain>
    </source>
</reference>
<feature type="chain" id="PRO_5027121194" description="SGNH hydrolase-type esterase domain-containing protein" evidence="1">
    <location>
        <begin position="32"/>
        <end position="464"/>
    </location>
</feature>
<dbReference type="GO" id="GO:0016788">
    <property type="term" value="F:hydrolase activity, acting on ester bonds"/>
    <property type="evidence" value="ECO:0007669"/>
    <property type="project" value="InterPro"/>
</dbReference>
<dbReference type="Gene3D" id="3.40.50.1110">
    <property type="entry name" value="SGNH hydrolase"/>
    <property type="match status" value="1"/>
</dbReference>
<dbReference type="InterPro" id="IPR036514">
    <property type="entry name" value="SGNH_hydro_sf"/>
</dbReference>
<gene>
    <name evidence="2" type="ORF">BGLFYP119_00668</name>
</gene>
<organism evidence="2">
    <name type="scientific">Blautia glucerasea</name>
    <dbReference type="NCBI Taxonomy" id="536633"/>
    <lineage>
        <taxon>Bacteria</taxon>
        <taxon>Bacillati</taxon>
        <taxon>Bacillota</taxon>
        <taxon>Clostridia</taxon>
        <taxon>Lachnospirales</taxon>
        <taxon>Lachnospiraceae</taxon>
        <taxon>Blautia</taxon>
    </lineage>
</organism>
<sequence>MNQNCSKWKGTFFLLFLAAFLMFGKSHQVSAAVKCDVIYADSRGNVSTQTYEDWAKTVNRGERVVLPKVKTQSGYRYYWVLEERGKSRKYVPGSRFRVTKDVTFCLKRYKLYRVSFMTSNGRREYTDKRKNVVKGTYVKLPAVPNGANTRGLGWATSRNSKTYQKPGTKVKVTGNMKFYPVTEKVSGVNLRLNNGKVWKVVSTTDVKKATFPSVNMRNGNMCLGWSKRRGKTSNPEYKAGDPIPTKSGNYYMVVFNKKMDTAPSYIREPEKFDKVYLVGDSRTVAYHEVMKSSIPSNVEIIAAGGQGLDWFKTTGYGQLRRQTSRAYQSDRKVKQAVVINLGVNDLKSYSEYVSYMKKVAKTLKRYNCTMYYMSVNPVNSAMNNYFNNGRGRRTEEMVENFNRAIRRGLCTGSRAPFRYINSCAYLQKCGWISDRHNIGMYDGLHYSNETYLRIYDFCMKTLNR</sequence>
<dbReference type="AlphaFoldDB" id="A0A6N2RIS9"/>
<name>A0A6N2RIS9_9FIRM</name>
<dbReference type="RefSeq" id="WP_156352680.1">
    <property type="nucleotide sequence ID" value="NZ_CACRST010000009.1"/>
</dbReference>
<proteinExistence type="predicted"/>
<dbReference type="EMBL" id="CACRST010000009">
    <property type="protein sequence ID" value="VYS80912.1"/>
    <property type="molecule type" value="Genomic_DNA"/>
</dbReference>
<dbReference type="SUPFAM" id="SSF52266">
    <property type="entry name" value="SGNH hydrolase"/>
    <property type="match status" value="1"/>
</dbReference>
<evidence type="ECO:0000313" key="2">
    <source>
        <dbReference type="EMBL" id="VYS80912.1"/>
    </source>
</evidence>
<keyword evidence="1" id="KW-0732">Signal</keyword>
<dbReference type="InterPro" id="IPR001087">
    <property type="entry name" value="GDSL"/>
</dbReference>
<accession>A0A6N2RIS9</accession>
<protein>
    <recommendedName>
        <fullName evidence="3">SGNH hydrolase-type esterase domain-containing protein</fullName>
    </recommendedName>
</protein>